<comment type="caution">
    <text evidence="2">The sequence shown here is derived from an EMBL/GenBank/DDBJ whole genome shotgun (WGS) entry which is preliminary data.</text>
</comment>
<accession>A0A2W4RLJ5</accession>
<organism evidence="2 3">
    <name type="scientific">Candidatus Methylumidiphilus alinenensis</name>
    <dbReference type="NCBI Taxonomy" id="2202197"/>
    <lineage>
        <taxon>Bacteria</taxon>
        <taxon>Pseudomonadati</taxon>
        <taxon>Pseudomonadota</taxon>
        <taxon>Gammaproteobacteria</taxon>
        <taxon>Methylococcales</taxon>
        <taxon>Candidatus Methylumidiphilus</taxon>
    </lineage>
</organism>
<protein>
    <submittedName>
        <fullName evidence="2">Uncharacterized protein</fullName>
    </submittedName>
</protein>
<evidence type="ECO:0000256" key="1">
    <source>
        <dbReference type="SAM" id="MobiDB-lite"/>
    </source>
</evidence>
<dbReference type="AlphaFoldDB" id="A0A2W4RLJ5"/>
<sequence>MNPLPIIPPHQPAVFRKEGTPFSKAIVSLTKQEYIQLKWDGRYWKRQHDRAVVRAAAFKQELELAQARIRDLEQRLYGKRSEKGTTAPEAQPGGVNLSRPRGQVPGSMKGSEISVVEVAR</sequence>
<name>A0A2W4RLJ5_9GAMM</name>
<feature type="region of interest" description="Disordered" evidence="1">
    <location>
        <begin position="76"/>
        <end position="120"/>
    </location>
</feature>
<proteinExistence type="predicted"/>
<gene>
    <name evidence="2" type="ORF">DM484_03630</name>
</gene>
<reference evidence="2 3" key="1">
    <citation type="journal article" date="2018" name="Aquat. Microb. Ecol.">
        <title>Gammaproteobacterial methanotrophs dominate.</title>
        <authorList>
            <person name="Rissanen A.J."/>
            <person name="Saarenheimo J."/>
            <person name="Tiirola M."/>
            <person name="Peura S."/>
            <person name="Aalto S.L."/>
            <person name="Karvinen A."/>
            <person name="Nykanen H."/>
        </authorList>
    </citation>
    <scope>NUCLEOTIDE SEQUENCE [LARGE SCALE GENOMIC DNA]</scope>
    <source>
        <strain evidence="2">AMbin10</strain>
    </source>
</reference>
<evidence type="ECO:0000313" key="3">
    <source>
        <dbReference type="Proteomes" id="UP000249396"/>
    </source>
</evidence>
<dbReference type="EMBL" id="QJPH01000174">
    <property type="protein sequence ID" value="PZN83873.1"/>
    <property type="molecule type" value="Genomic_DNA"/>
</dbReference>
<evidence type="ECO:0000313" key="2">
    <source>
        <dbReference type="EMBL" id="PZN83873.1"/>
    </source>
</evidence>
<dbReference type="Proteomes" id="UP000249396">
    <property type="component" value="Unassembled WGS sequence"/>
</dbReference>